<dbReference type="InterPro" id="IPR011990">
    <property type="entry name" value="TPR-like_helical_dom_sf"/>
</dbReference>
<name>A0A7V3UZJ4_UNCW3</name>
<dbReference type="SUPFAM" id="SSF48452">
    <property type="entry name" value="TPR-like"/>
    <property type="match status" value="1"/>
</dbReference>
<accession>A0A7V3UZJ4</accession>
<gene>
    <name evidence="1" type="ORF">ENX16_02890</name>
</gene>
<dbReference type="Gene3D" id="1.25.40.10">
    <property type="entry name" value="Tetratricopeptide repeat domain"/>
    <property type="match status" value="1"/>
</dbReference>
<organism evidence="1">
    <name type="scientific">candidate division WOR-3 bacterium</name>
    <dbReference type="NCBI Taxonomy" id="2052148"/>
    <lineage>
        <taxon>Bacteria</taxon>
        <taxon>Bacteria division WOR-3</taxon>
    </lineage>
</organism>
<reference evidence="1" key="1">
    <citation type="journal article" date="2020" name="mSystems">
        <title>Genome- and Community-Level Interaction Insights into Carbon Utilization and Element Cycling Functions of Hydrothermarchaeota in Hydrothermal Sediment.</title>
        <authorList>
            <person name="Zhou Z."/>
            <person name="Liu Y."/>
            <person name="Xu W."/>
            <person name="Pan J."/>
            <person name="Luo Z.H."/>
            <person name="Li M."/>
        </authorList>
    </citation>
    <scope>NUCLEOTIDE SEQUENCE [LARGE SCALE GENOMIC DNA]</scope>
    <source>
        <strain evidence="1">SpSt-914</strain>
    </source>
</reference>
<evidence type="ECO:0000313" key="1">
    <source>
        <dbReference type="EMBL" id="HGD13010.1"/>
    </source>
</evidence>
<dbReference type="EMBL" id="DTMZ01000067">
    <property type="protein sequence ID" value="HGD13010.1"/>
    <property type="molecule type" value="Genomic_DNA"/>
</dbReference>
<proteinExistence type="predicted"/>
<evidence type="ECO:0008006" key="2">
    <source>
        <dbReference type="Google" id="ProtNLM"/>
    </source>
</evidence>
<sequence length="264" mass="29921">MKKHHKKSSNLKLRNPWLWLVVAIAVLFALFLLSRTLSQPPPSKSGAEPISLKKQDLDTYTRMTGTIRLDTSIIQSLNPELRKQLQQLLQMVANRELADVIARLNRMLRRRPAYEQGAMQLLIGFCYYELGQPESALKAFKTGVMLLDTLQNLNPDAARLLAYQAFNAGYLFQLYSQPESARFYYQLSRKAIQLIPVPDKNFTGILLNNLGLTLETTGDVQNARRLYLEAASYIDTTAATTDAERLKKNIHQTITKSPVGQHQS</sequence>
<comment type="caution">
    <text evidence="1">The sequence shown here is derived from an EMBL/GenBank/DDBJ whole genome shotgun (WGS) entry which is preliminary data.</text>
</comment>
<protein>
    <recommendedName>
        <fullName evidence="2">Tetratricopeptide repeat protein</fullName>
    </recommendedName>
</protein>
<dbReference type="AlphaFoldDB" id="A0A7V3UZJ4"/>